<keyword evidence="2" id="KW-1185">Reference proteome</keyword>
<name>A0A1C7PC33_9BACT</name>
<dbReference type="AlphaFoldDB" id="A0A1C7PC33"/>
<evidence type="ECO:0000313" key="2">
    <source>
        <dbReference type="Proteomes" id="UP000176204"/>
    </source>
</evidence>
<proteinExistence type="predicted"/>
<dbReference type="EMBL" id="LT629973">
    <property type="protein sequence ID" value="SEH96357.1"/>
    <property type="molecule type" value="Genomic_DNA"/>
</dbReference>
<reference evidence="2" key="1">
    <citation type="submission" date="2016-09" db="EMBL/GenBank/DDBJ databases">
        <authorList>
            <person name="Koehorst J."/>
        </authorList>
    </citation>
    <scope>NUCLEOTIDE SEQUENCE [LARGE SCALE GENOMIC DNA]</scope>
</reference>
<dbReference type="Proteomes" id="UP000176204">
    <property type="component" value="Chromosome I"/>
</dbReference>
<dbReference type="STRING" id="1679444.PYTT_2129"/>
<evidence type="ECO:0000313" key="1">
    <source>
        <dbReference type="EMBL" id="SEH96357.1"/>
    </source>
</evidence>
<sequence>MLTVSQIEAAYPPQGLFPRSAERTEDLLDADAPSTGYRHFPWLLSPAPLELEKPLIRQLQGLGHILAKFQDACHELYHRSAAGETHPWIAKMLDAGKPDWLVAAQRSRRLRQTAPRIIRPDLMLTDGGFAITELDSVPGGQGITAWLSALYAGDGYSILGGATGMIDGFRAAHPGGAHFLISEESSDYLPETNLFAAMLGDGYTVGRAETADAAALQGKTVYRFFELFDTDNIPPSRDLIDHAAQGRLSLSPPPIQHLEEKAWLALFHMPGLQSTWKTLLRGSHYDRLREIIPHGWLLDPAPLPEQAALPWLNLHSWMEVARLSQKERRLVLKISGFDPTSWGGRGVHIGHDMPSPEWQAAIERALADYPEKLWIMQEFHPGRIIEHWHYRQDEGDPRASLMPGRVRLCPYYYRHADGNTVLGGCLATIVPADKKKIHGMRDAILVPCTPA</sequence>
<accession>A0A1C7PC33</accession>
<dbReference type="KEGG" id="agl:PYTT_2129"/>
<dbReference type="PATRIC" id="fig|1679444.3.peg.2795"/>
<organism evidence="1 2">
    <name type="scientific">Akkermansia glycaniphila</name>
    <dbReference type="NCBI Taxonomy" id="1679444"/>
    <lineage>
        <taxon>Bacteria</taxon>
        <taxon>Pseudomonadati</taxon>
        <taxon>Verrucomicrobiota</taxon>
        <taxon>Verrucomicrobiia</taxon>
        <taxon>Verrucomicrobiales</taxon>
        <taxon>Akkermansiaceae</taxon>
        <taxon>Akkermansia</taxon>
    </lineage>
</organism>
<protein>
    <submittedName>
        <fullName evidence="1">Uncharacterized protein</fullName>
    </submittedName>
</protein>
<gene>
    <name evidence="1" type="ORF">PYTT_2129</name>
</gene>
<dbReference type="RefSeq" id="WP_067775224.1">
    <property type="nucleotide sequence ID" value="NZ_LIGX01000021.1"/>
</dbReference>